<proteinExistence type="predicted"/>
<dbReference type="Proteomes" id="UP000283254">
    <property type="component" value="Unassembled WGS sequence"/>
</dbReference>
<organism evidence="1 2">
    <name type="scientific">Massilia aurea</name>
    <dbReference type="NCBI Taxonomy" id="373040"/>
    <lineage>
        <taxon>Bacteria</taxon>
        <taxon>Pseudomonadati</taxon>
        <taxon>Pseudomonadota</taxon>
        <taxon>Betaproteobacteria</taxon>
        <taxon>Burkholderiales</taxon>
        <taxon>Oxalobacteraceae</taxon>
        <taxon>Telluria group</taxon>
        <taxon>Massilia</taxon>
    </lineage>
</organism>
<protein>
    <submittedName>
        <fullName evidence="1">Phage protein</fullName>
    </submittedName>
</protein>
<accession>A0A422QR17</accession>
<name>A0A422QR17_9BURK</name>
<dbReference type="Pfam" id="PF04365">
    <property type="entry name" value="BrnT_toxin"/>
    <property type="match status" value="1"/>
</dbReference>
<comment type="caution">
    <text evidence="1">The sequence shown here is derived from an EMBL/GenBank/DDBJ whole genome shotgun (WGS) entry which is preliminary data.</text>
</comment>
<keyword evidence="2" id="KW-1185">Reference proteome</keyword>
<evidence type="ECO:0000313" key="1">
    <source>
        <dbReference type="EMBL" id="RNF32467.1"/>
    </source>
</evidence>
<dbReference type="InterPro" id="IPR007460">
    <property type="entry name" value="BrnT_toxin"/>
</dbReference>
<dbReference type="InterPro" id="IPR038573">
    <property type="entry name" value="BrnT_sf"/>
</dbReference>
<sequence length="88" mass="10367">MDIVCDVVKSESNTAKHGISLAEAMRFEWDDALIWNDERKHYGEARLCAIGYIDLRLYYIVYVLRDDVRRIISLRKANSREVKRYAQA</sequence>
<dbReference type="EMBL" id="JSAB01000013">
    <property type="protein sequence ID" value="RNF32467.1"/>
    <property type="molecule type" value="Genomic_DNA"/>
</dbReference>
<evidence type="ECO:0000313" key="2">
    <source>
        <dbReference type="Proteomes" id="UP000283254"/>
    </source>
</evidence>
<dbReference type="Gene3D" id="3.10.450.530">
    <property type="entry name" value="Ribonuclease toxin, BrnT, of type II toxin-antitoxin system"/>
    <property type="match status" value="1"/>
</dbReference>
<dbReference type="AlphaFoldDB" id="A0A422QR17"/>
<dbReference type="RefSeq" id="WP_123067841.1">
    <property type="nucleotide sequence ID" value="NZ_JSAB01000013.1"/>
</dbReference>
<gene>
    <name evidence="1" type="ORF">NM04_01780</name>
</gene>
<dbReference type="OrthoDB" id="9798158at2"/>
<reference evidence="1" key="1">
    <citation type="submission" date="2014-10" db="EMBL/GenBank/DDBJ databases">
        <title>Massilia sp. genome.</title>
        <authorList>
            <person name="Xu B."/>
            <person name="Dai L."/>
            <person name="Huang Z."/>
        </authorList>
    </citation>
    <scope>NUCLEOTIDE SEQUENCE [LARGE SCALE GENOMIC DNA]</scope>
    <source>
        <strain evidence="1">CFS-1</strain>
    </source>
</reference>